<dbReference type="SUPFAM" id="SSF46785">
    <property type="entry name" value="Winged helix' DNA-binding domain"/>
    <property type="match status" value="1"/>
</dbReference>
<dbReference type="InterPro" id="IPR036388">
    <property type="entry name" value="WH-like_DNA-bd_sf"/>
</dbReference>
<dbReference type="AlphaFoldDB" id="A0A9D1TMT9"/>
<keyword evidence="2" id="KW-0238">DNA-binding</keyword>
<feature type="domain" description="HTH gntR-type" evidence="4">
    <location>
        <begin position="3"/>
        <end position="70"/>
    </location>
</feature>
<dbReference type="InterPro" id="IPR036390">
    <property type="entry name" value="WH_DNA-bd_sf"/>
</dbReference>
<dbReference type="PANTHER" id="PTHR43537:SF45">
    <property type="entry name" value="GNTR FAMILY REGULATORY PROTEIN"/>
    <property type="match status" value="1"/>
</dbReference>
<dbReference type="CDD" id="cd07377">
    <property type="entry name" value="WHTH_GntR"/>
    <property type="match status" value="1"/>
</dbReference>
<dbReference type="PROSITE" id="PS50949">
    <property type="entry name" value="HTH_GNTR"/>
    <property type="match status" value="1"/>
</dbReference>
<evidence type="ECO:0000313" key="5">
    <source>
        <dbReference type="EMBL" id="HIV98236.1"/>
    </source>
</evidence>
<dbReference type="Pfam" id="PF07729">
    <property type="entry name" value="FCD"/>
    <property type="match status" value="1"/>
</dbReference>
<dbReference type="Gene3D" id="1.10.10.10">
    <property type="entry name" value="Winged helix-like DNA-binding domain superfamily/Winged helix DNA-binding domain"/>
    <property type="match status" value="1"/>
</dbReference>
<dbReference type="SMART" id="SM00345">
    <property type="entry name" value="HTH_GNTR"/>
    <property type="match status" value="1"/>
</dbReference>
<evidence type="ECO:0000256" key="1">
    <source>
        <dbReference type="ARBA" id="ARBA00023015"/>
    </source>
</evidence>
<dbReference type="GO" id="GO:0003677">
    <property type="term" value="F:DNA binding"/>
    <property type="evidence" value="ECO:0007669"/>
    <property type="project" value="UniProtKB-KW"/>
</dbReference>
<dbReference type="Pfam" id="PF00392">
    <property type="entry name" value="GntR"/>
    <property type="match status" value="1"/>
</dbReference>
<dbReference type="InterPro" id="IPR000524">
    <property type="entry name" value="Tscrpt_reg_HTH_GntR"/>
</dbReference>
<reference evidence="5" key="1">
    <citation type="journal article" date="2021" name="PeerJ">
        <title>Extensive microbial diversity within the chicken gut microbiome revealed by metagenomics and culture.</title>
        <authorList>
            <person name="Gilroy R."/>
            <person name="Ravi A."/>
            <person name="Getino M."/>
            <person name="Pursley I."/>
            <person name="Horton D.L."/>
            <person name="Alikhan N.F."/>
            <person name="Baker D."/>
            <person name="Gharbi K."/>
            <person name="Hall N."/>
            <person name="Watson M."/>
            <person name="Adriaenssens E.M."/>
            <person name="Foster-Nyarko E."/>
            <person name="Jarju S."/>
            <person name="Secka A."/>
            <person name="Antonio M."/>
            <person name="Oren A."/>
            <person name="Chaudhuri R.R."/>
            <person name="La Ragione R."/>
            <person name="Hildebrand F."/>
            <person name="Pallen M.J."/>
        </authorList>
    </citation>
    <scope>NUCLEOTIDE SEQUENCE</scope>
    <source>
        <strain evidence="5">Gambia11-129</strain>
    </source>
</reference>
<dbReference type="InterPro" id="IPR011711">
    <property type="entry name" value="GntR_C"/>
</dbReference>
<dbReference type="InterPro" id="IPR008920">
    <property type="entry name" value="TF_FadR/GntR_C"/>
</dbReference>
<reference evidence="5" key="2">
    <citation type="submission" date="2021-04" db="EMBL/GenBank/DDBJ databases">
        <authorList>
            <person name="Gilroy R."/>
        </authorList>
    </citation>
    <scope>NUCLEOTIDE SEQUENCE</scope>
    <source>
        <strain evidence="5">Gambia11-129</strain>
    </source>
</reference>
<dbReference type="EMBL" id="DXHU01000003">
    <property type="protein sequence ID" value="HIV98236.1"/>
    <property type="molecule type" value="Genomic_DNA"/>
</dbReference>
<dbReference type="GO" id="GO:0003700">
    <property type="term" value="F:DNA-binding transcription factor activity"/>
    <property type="evidence" value="ECO:0007669"/>
    <property type="project" value="InterPro"/>
</dbReference>
<accession>A0A9D1TMT9</accession>
<keyword evidence="3" id="KW-0804">Transcription</keyword>
<dbReference type="Gene3D" id="1.20.120.530">
    <property type="entry name" value="GntR ligand-binding domain-like"/>
    <property type="match status" value="1"/>
</dbReference>
<protein>
    <submittedName>
        <fullName evidence="5">GntR family transcriptional regulator</fullName>
    </submittedName>
</protein>
<evidence type="ECO:0000256" key="3">
    <source>
        <dbReference type="ARBA" id="ARBA00023163"/>
    </source>
</evidence>
<proteinExistence type="predicted"/>
<keyword evidence="1" id="KW-0805">Transcription regulation</keyword>
<comment type="caution">
    <text evidence="5">The sequence shown here is derived from an EMBL/GenBank/DDBJ whole genome shotgun (WGS) entry which is preliminary data.</text>
</comment>
<sequence length="226" mass="26594">MRGNASRDVYDKIRSDILSLQLMPGEEISINRVAEEMGVSRSPVRDALIRLSLESLVDIYPQRGCWVSLIDLERVDEERFLRHSLEKSVLSYFIEYSKPSDIQRLEYIISKQKEDAEADDKNAFFSSDDEMHMSIFQTARKERSWNIIARETGHYRRMRLLSFQMKGVYEKNIAQHEELVGALKEKNIQKALQIEGEHIFKLTFETGEIIRTNPLFFKEERKNEIE</sequence>
<gene>
    <name evidence="5" type="ORF">IAB12_00440</name>
</gene>
<dbReference type="PANTHER" id="PTHR43537">
    <property type="entry name" value="TRANSCRIPTIONAL REGULATOR, GNTR FAMILY"/>
    <property type="match status" value="1"/>
</dbReference>
<organism evidence="5 6">
    <name type="scientific">Candidatus Ornithospirochaeta avicola</name>
    <dbReference type="NCBI Taxonomy" id="2840896"/>
    <lineage>
        <taxon>Bacteria</taxon>
        <taxon>Pseudomonadati</taxon>
        <taxon>Spirochaetota</taxon>
        <taxon>Spirochaetia</taxon>
        <taxon>Spirochaetales</taxon>
        <taxon>Spirochaetaceae</taxon>
        <taxon>Spirochaetaceae incertae sedis</taxon>
        <taxon>Candidatus Ornithospirochaeta</taxon>
    </lineage>
</organism>
<name>A0A9D1TMT9_9SPIO</name>
<evidence type="ECO:0000259" key="4">
    <source>
        <dbReference type="PROSITE" id="PS50949"/>
    </source>
</evidence>
<dbReference type="SUPFAM" id="SSF48008">
    <property type="entry name" value="GntR ligand-binding domain-like"/>
    <property type="match status" value="1"/>
</dbReference>
<evidence type="ECO:0000313" key="6">
    <source>
        <dbReference type="Proteomes" id="UP000823936"/>
    </source>
</evidence>
<evidence type="ECO:0000256" key="2">
    <source>
        <dbReference type="ARBA" id="ARBA00023125"/>
    </source>
</evidence>
<dbReference type="Proteomes" id="UP000823936">
    <property type="component" value="Unassembled WGS sequence"/>
</dbReference>